<sequence>MQKRVFQGPIQLFVMDEGFAFVAVGLVGRIDLLGSLNRCGEASCHIAKPRLTALASAIGFKEVGANAIR</sequence>
<reference evidence="1 2" key="1">
    <citation type="submission" date="2017-09" db="EMBL/GenBank/DDBJ databases">
        <title>Pseudomonas abyssi sp. nov. isolated from Abyssopelagic Water.</title>
        <authorList>
            <person name="Wei Y."/>
        </authorList>
    </citation>
    <scope>NUCLEOTIDE SEQUENCE [LARGE SCALE GENOMIC DNA]</scope>
    <source>
        <strain evidence="1 2">MT5</strain>
    </source>
</reference>
<dbReference type="Proteomes" id="UP000242313">
    <property type="component" value="Unassembled WGS sequence"/>
</dbReference>
<protein>
    <submittedName>
        <fullName evidence="1">Uncharacterized protein</fullName>
    </submittedName>
</protein>
<comment type="caution">
    <text evidence="1">The sequence shown here is derived from an EMBL/GenBank/DDBJ whole genome shotgun (WGS) entry which is preliminary data.</text>
</comment>
<dbReference type="EMBL" id="NTMR01000002">
    <property type="protein sequence ID" value="PBK05924.1"/>
    <property type="molecule type" value="Genomic_DNA"/>
</dbReference>
<dbReference type="AlphaFoldDB" id="A0A2A3MN01"/>
<evidence type="ECO:0000313" key="2">
    <source>
        <dbReference type="Proteomes" id="UP000242313"/>
    </source>
</evidence>
<proteinExistence type="predicted"/>
<evidence type="ECO:0000313" key="1">
    <source>
        <dbReference type="EMBL" id="PBK05924.1"/>
    </source>
</evidence>
<dbReference type="RefSeq" id="WP_096002998.1">
    <property type="nucleotide sequence ID" value="NZ_NTMR01000002.1"/>
</dbReference>
<gene>
    <name evidence="1" type="ORF">CNQ84_00655</name>
</gene>
<accession>A0A2A3MN01</accession>
<name>A0A2A3MN01_9PSED</name>
<organism evidence="1 2">
    <name type="scientific">Pseudomonas abyssi</name>
    <dbReference type="NCBI Taxonomy" id="170540"/>
    <lineage>
        <taxon>Bacteria</taxon>
        <taxon>Pseudomonadati</taxon>
        <taxon>Pseudomonadota</taxon>
        <taxon>Gammaproteobacteria</taxon>
        <taxon>Pseudomonadales</taxon>
        <taxon>Pseudomonadaceae</taxon>
        <taxon>Pseudomonas</taxon>
    </lineage>
</organism>
<keyword evidence="2" id="KW-1185">Reference proteome</keyword>